<organism evidence="3 4">
    <name type="scientific">Phaseolus coccineus</name>
    <name type="common">Scarlet runner bean</name>
    <name type="synonym">Phaseolus multiflorus</name>
    <dbReference type="NCBI Taxonomy" id="3886"/>
    <lineage>
        <taxon>Eukaryota</taxon>
        <taxon>Viridiplantae</taxon>
        <taxon>Streptophyta</taxon>
        <taxon>Embryophyta</taxon>
        <taxon>Tracheophyta</taxon>
        <taxon>Spermatophyta</taxon>
        <taxon>Magnoliopsida</taxon>
        <taxon>eudicotyledons</taxon>
        <taxon>Gunneridae</taxon>
        <taxon>Pentapetalae</taxon>
        <taxon>rosids</taxon>
        <taxon>fabids</taxon>
        <taxon>Fabales</taxon>
        <taxon>Fabaceae</taxon>
        <taxon>Papilionoideae</taxon>
        <taxon>50 kb inversion clade</taxon>
        <taxon>NPAAA clade</taxon>
        <taxon>indigoferoid/millettioid clade</taxon>
        <taxon>Phaseoleae</taxon>
        <taxon>Phaseolus</taxon>
    </lineage>
</organism>
<keyword evidence="1 2" id="KW-0732">Signal</keyword>
<dbReference type="InterPro" id="IPR040361">
    <property type="entry name" value="TPD1"/>
</dbReference>
<dbReference type="EMBL" id="JAYMYR010000003">
    <property type="protein sequence ID" value="KAK7374686.1"/>
    <property type="molecule type" value="Genomic_DNA"/>
</dbReference>
<accession>A0AAN9NKH8</accession>
<proteinExistence type="predicted"/>
<feature type="chain" id="PRO_5042851934" evidence="2">
    <location>
        <begin position="23"/>
        <end position="124"/>
    </location>
</feature>
<evidence type="ECO:0000256" key="1">
    <source>
        <dbReference type="ARBA" id="ARBA00022729"/>
    </source>
</evidence>
<dbReference type="Pfam" id="PF24068">
    <property type="entry name" value="TPD1_C"/>
    <property type="match status" value="1"/>
</dbReference>
<reference evidence="3 4" key="1">
    <citation type="submission" date="2024-01" db="EMBL/GenBank/DDBJ databases">
        <title>The genomes of 5 underutilized Papilionoideae crops provide insights into root nodulation and disease resistanc.</title>
        <authorList>
            <person name="Jiang F."/>
        </authorList>
    </citation>
    <scope>NUCLEOTIDE SEQUENCE [LARGE SCALE GENOMIC DNA]</scope>
    <source>
        <strain evidence="3">JINMINGXINNONG_FW02</strain>
        <tissue evidence="3">Leaves</tissue>
    </source>
</reference>
<evidence type="ECO:0000313" key="3">
    <source>
        <dbReference type="EMBL" id="KAK7374686.1"/>
    </source>
</evidence>
<dbReference type="PANTHER" id="PTHR33184">
    <property type="entry name" value="PROTEIN TAPETUM DETERMINANT 1-LIKE-RELATED"/>
    <property type="match status" value="1"/>
</dbReference>
<name>A0AAN9NKH8_PHACN</name>
<evidence type="ECO:0000313" key="4">
    <source>
        <dbReference type="Proteomes" id="UP001374584"/>
    </source>
</evidence>
<comment type="caution">
    <text evidence="3">The sequence shown here is derived from an EMBL/GenBank/DDBJ whole genome shotgun (WGS) entry which is preliminary data.</text>
</comment>
<dbReference type="AlphaFoldDB" id="A0AAN9NKH8"/>
<keyword evidence="4" id="KW-1185">Reference proteome</keyword>
<dbReference type="PANTHER" id="PTHR33184:SF51">
    <property type="entry name" value="BETA-1,3-N-ACETYLGLUCOSAMINYLTRANSFERASE FAMILY PROTEIN"/>
    <property type="match status" value="1"/>
</dbReference>
<gene>
    <name evidence="3" type="ORF">VNO80_08123</name>
</gene>
<dbReference type="Proteomes" id="UP001374584">
    <property type="component" value="Unassembled WGS sequence"/>
</dbReference>
<dbReference type="GO" id="GO:0001709">
    <property type="term" value="P:cell fate determination"/>
    <property type="evidence" value="ECO:0007669"/>
    <property type="project" value="TreeGrafter"/>
</dbReference>
<feature type="signal peptide" evidence="2">
    <location>
        <begin position="1"/>
        <end position="22"/>
    </location>
</feature>
<sequence>MASIFYFLSFILFLPLLFPGNASNCLSGMNLEITQSKTGNWAHGMPEMKVRIINRCDCAVAEVKLNCTGFQTYKTEDASVLSISGDVCLLKNGKSIPTNQPVEFLYAWDPPFPFQPISFKESCN</sequence>
<protein>
    <submittedName>
        <fullName evidence="3">Uncharacterized protein</fullName>
    </submittedName>
</protein>
<evidence type="ECO:0000256" key="2">
    <source>
        <dbReference type="SAM" id="SignalP"/>
    </source>
</evidence>